<dbReference type="InterPro" id="IPR008969">
    <property type="entry name" value="CarboxyPept-like_regulatory"/>
</dbReference>
<evidence type="ECO:0000313" key="10">
    <source>
        <dbReference type="Proteomes" id="UP001220610"/>
    </source>
</evidence>
<dbReference type="Proteomes" id="UP001220610">
    <property type="component" value="Chromosome"/>
</dbReference>
<keyword evidence="5 7" id="KW-0472">Membrane</keyword>
<dbReference type="Gene3D" id="2.60.40.1120">
    <property type="entry name" value="Carboxypeptidase-like, regulatory domain"/>
    <property type="match status" value="1"/>
</dbReference>
<evidence type="ECO:0000256" key="4">
    <source>
        <dbReference type="ARBA" id="ARBA00022692"/>
    </source>
</evidence>
<evidence type="ECO:0000256" key="2">
    <source>
        <dbReference type="ARBA" id="ARBA00022448"/>
    </source>
</evidence>
<dbReference type="PROSITE" id="PS52016">
    <property type="entry name" value="TONB_DEPENDENT_REC_3"/>
    <property type="match status" value="1"/>
</dbReference>
<evidence type="ECO:0000256" key="5">
    <source>
        <dbReference type="ARBA" id="ARBA00023136"/>
    </source>
</evidence>
<dbReference type="InterPro" id="IPR012910">
    <property type="entry name" value="Plug_dom"/>
</dbReference>
<dbReference type="SUPFAM" id="SSF49464">
    <property type="entry name" value="Carboxypeptidase regulatory domain-like"/>
    <property type="match status" value="1"/>
</dbReference>
<comment type="subcellular location">
    <subcellularLocation>
        <location evidence="1 7">Cell outer membrane</location>
        <topology evidence="1 7">Multi-pass membrane protein</topology>
    </subcellularLocation>
</comment>
<gene>
    <name evidence="9" type="ORF">P0Y53_17670</name>
</gene>
<accession>A0AAJ5WRD9</accession>
<reference evidence="9" key="1">
    <citation type="submission" date="2023-03" db="EMBL/GenBank/DDBJ databases">
        <title>Andean soil-derived lignocellulolytic bacterial consortium as a source of novel taxa and putative plastic-active enzymes.</title>
        <authorList>
            <person name="Diaz-Garcia L."/>
            <person name="Chuvochina M."/>
            <person name="Feuerriegel G."/>
            <person name="Bunk B."/>
            <person name="Sproer C."/>
            <person name="Streit W.R."/>
            <person name="Rodriguez L.M."/>
            <person name="Overmann J."/>
            <person name="Jimenez D.J."/>
        </authorList>
    </citation>
    <scope>NUCLEOTIDE SEQUENCE</scope>
    <source>
        <strain evidence="9">MAG 7</strain>
    </source>
</reference>
<dbReference type="Pfam" id="PF13715">
    <property type="entry name" value="CarbopepD_reg_2"/>
    <property type="match status" value="1"/>
</dbReference>
<dbReference type="InterPro" id="IPR023996">
    <property type="entry name" value="TonB-dep_OMP_SusC/RagA"/>
</dbReference>
<dbReference type="NCBIfam" id="TIGR04056">
    <property type="entry name" value="OMP_RagA_SusC"/>
    <property type="match status" value="1"/>
</dbReference>
<keyword evidence="9" id="KW-0675">Receptor</keyword>
<dbReference type="Gene3D" id="2.170.130.10">
    <property type="entry name" value="TonB-dependent receptor, plug domain"/>
    <property type="match status" value="1"/>
</dbReference>
<dbReference type="Gene3D" id="2.40.170.20">
    <property type="entry name" value="TonB-dependent receptor, beta-barrel domain"/>
    <property type="match status" value="1"/>
</dbReference>
<dbReference type="AlphaFoldDB" id="A0AAJ5WRD9"/>
<evidence type="ECO:0000256" key="7">
    <source>
        <dbReference type="PROSITE-ProRule" id="PRU01360"/>
    </source>
</evidence>
<keyword evidence="6 7" id="KW-0998">Cell outer membrane</keyword>
<dbReference type="InterPro" id="IPR023997">
    <property type="entry name" value="TonB-dep_OMP_SusC/RagA_CS"/>
</dbReference>
<dbReference type="InterPro" id="IPR037066">
    <property type="entry name" value="Plug_dom_sf"/>
</dbReference>
<keyword evidence="3 7" id="KW-1134">Transmembrane beta strand</keyword>
<dbReference type="Pfam" id="PF07715">
    <property type="entry name" value="Plug"/>
    <property type="match status" value="1"/>
</dbReference>
<dbReference type="EMBL" id="CP119311">
    <property type="protein sequence ID" value="WEK34318.1"/>
    <property type="molecule type" value="Genomic_DNA"/>
</dbReference>
<protein>
    <submittedName>
        <fullName evidence="9">TonB-dependent receptor</fullName>
    </submittedName>
</protein>
<dbReference type="NCBIfam" id="TIGR04057">
    <property type="entry name" value="SusC_RagA_signa"/>
    <property type="match status" value="1"/>
</dbReference>
<keyword evidence="4 7" id="KW-0812">Transmembrane</keyword>
<evidence type="ECO:0000259" key="8">
    <source>
        <dbReference type="Pfam" id="PF07715"/>
    </source>
</evidence>
<evidence type="ECO:0000313" key="9">
    <source>
        <dbReference type="EMBL" id="WEK34318.1"/>
    </source>
</evidence>
<proteinExistence type="inferred from homology"/>
<feature type="domain" description="TonB-dependent receptor plug" evidence="8">
    <location>
        <begin position="268"/>
        <end position="392"/>
    </location>
</feature>
<sequence length="1188" mass="131413">MKKTTIVDRSYEAGIHAVMPLGEPLVSDCLRLPSQCLQPVQNKGHRSRSMGEKILMAMKITTLLMLTVCLHVTAETSSQTITLTSEQMPLVKVFAEIKKQTGYVVFYTKDLLRNTSPASLAVKDLDLRSFMDLVLKDQPLKYKIADKTIILLHKAPLLFPTLPEPTELAAPVPPPAPIKGQVTDEEGKPLSNISVLIKGTAHGTSTDENGNFSFPDVKPGQTLVFSSVEVETRELKVTSGQSTLNVTLKRAVSDLNQVIVVGYGTMKKSDVNAAITTVKPSDLVKVSSPDFSQMLMGRAAGVTVTQGTAQPGGSLNILVRGAPSTGAGNQPLYVIDGFPVVGDGVSPGSGNQWNAGGRSPLNDINPNDIASIEILKDAAATAIYGARGASGVILITTKRGGGGQAKVEYSMNMSTQEVIKKPSLLTASEFLNEREKYNHETYLINNKLGPYGDTDPGTVAPYTPLFTPDDITAAGAGTNWYNLMTQPGIVNQHNITVTQGTKTYKSLFSVNYFDQRGVVKTSGIQRLSLRYNFDQEIRRWWNYGASAMASLVTEKNATLGGGRDATAGIIESAMNYSPLVKPQKTIDGFWIEDPSQALLNHPLSYLDITDKTKSKRFMTSLYTNVHFLQDVLWVKLSGGIDARNGKRQNYFPQTTRYGSQVGGDANINSASREDYLGEAVLNFQKSFGRKHKLLSLAGYSYQQQNDEGVYVNAKRFTSDALYYYRIQAGEERPIVSSYRGRHVLASYFTRMQYSFDQKYLFTFSARVDGSDRFGANNKYAFFPSAAFAWRAIEEDFIRNIDWVSDLKLRVSAGQVGNENLPNSAAYALYSFQGQNYYFDGQENKGVTLSKLANPNLRWETTSEINVGMDFGFLRNRLSGSLDVFYKEVSDLLSYRTLPHYSIVSGVYSNVGRTQSKGVELTLRSINLEGPLHWSSALTFTAYRDRWMERDPKVILRPYESGTDPLSSVFTLVSDGLKQPGEETPHMPGLLPGQMKYRDLNGRDADGKLTGKPDGRIDEADVVYLGTRAPKFTVGLNNTLSFGNFDLSMFWYAVVGAYKLPETRMEHSVFGSYGIQLLRDNYNFLSEIKDRWSSANPNATLPSGIVNSFDQYGSPYWEKASYARLKNLTIGYDLTRVLKPSWAVSARIFVTGENLATITNYNGFDPEVENDRASYPQQRSFSFGLDVKF</sequence>
<comment type="similarity">
    <text evidence="7">Belongs to the TonB-dependent receptor family.</text>
</comment>
<dbReference type="GO" id="GO:0009279">
    <property type="term" value="C:cell outer membrane"/>
    <property type="evidence" value="ECO:0007669"/>
    <property type="project" value="UniProtKB-SubCell"/>
</dbReference>
<evidence type="ECO:0000256" key="1">
    <source>
        <dbReference type="ARBA" id="ARBA00004571"/>
    </source>
</evidence>
<dbReference type="InterPro" id="IPR039426">
    <property type="entry name" value="TonB-dep_rcpt-like"/>
</dbReference>
<dbReference type="SUPFAM" id="SSF56935">
    <property type="entry name" value="Porins"/>
    <property type="match status" value="1"/>
</dbReference>
<organism evidence="9 10">
    <name type="scientific">Candidatus Pseudobacter hemicellulosilyticus</name>
    <dbReference type="NCBI Taxonomy" id="3121375"/>
    <lineage>
        <taxon>Bacteria</taxon>
        <taxon>Pseudomonadati</taxon>
        <taxon>Bacteroidota</taxon>
        <taxon>Chitinophagia</taxon>
        <taxon>Chitinophagales</taxon>
        <taxon>Chitinophagaceae</taxon>
        <taxon>Pseudobacter</taxon>
    </lineage>
</organism>
<evidence type="ECO:0000256" key="6">
    <source>
        <dbReference type="ARBA" id="ARBA00023237"/>
    </source>
</evidence>
<keyword evidence="2 7" id="KW-0813">Transport</keyword>
<name>A0AAJ5WRD9_9BACT</name>
<evidence type="ECO:0000256" key="3">
    <source>
        <dbReference type="ARBA" id="ARBA00022452"/>
    </source>
</evidence>
<dbReference type="InterPro" id="IPR036942">
    <property type="entry name" value="Beta-barrel_TonB_sf"/>
</dbReference>